<feature type="non-terminal residue" evidence="1">
    <location>
        <position position="1"/>
    </location>
</feature>
<protein>
    <submittedName>
        <fullName evidence="1">3881_t:CDS:1</fullName>
    </submittedName>
</protein>
<proteinExistence type="predicted"/>
<organism evidence="1 2">
    <name type="scientific">Racocetra fulgida</name>
    <dbReference type="NCBI Taxonomy" id="60492"/>
    <lineage>
        <taxon>Eukaryota</taxon>
        <taxon>Fungi</taxon>
        <taxon>Fungi incertae sedis</taxon>
        <taxon>Mucoromycota</taxon>
        <taxon>Glomeromycotina</taxon>
        <taxon>Glomeromycetes</taxon>
        <taxon>Diversisporales</taxon>
        <taxon>Gigasporaceae</taxon>
        <taxon>Racocetra</taxon>
    </lineage>
</organism>
<evidence type="ECO:0000313" key="1">
    <source>
        <dbReference type="EMBL" id="CAG8593556.1"/>
    </source>
</evidence>
<accession>A0A9N9C9Z4</accession>
<keyword evidence="2" id="KW-1185">Reference proteome</keyword>
<dbReference type="AlphaFoldDB" id="A0A9N9C9Z4"/>
<reference evidence="1" key="1">
    <citation type="submission" date="2021-06" db="EMBL/GenBank/DDBJ databases">
        <authorList>
            <person name="Kallberg Y."/>
            <person name="Tangrot J."/>
            <person name="Rosling A."/>
        </authorList>
    </citation>
    <scope>NUCLEOTIDE SEQUENCE</scope>
    <source>
        <strain evidence="1">IN212</strain>
    </source>
</reference>
<comment type="caution">
    <text evidence="1">The sequence shown here is derived from an EMBL/GenBank/DDBJ whole genome shotgun (WGS) entry which is preliminary data.</text>
</comment>
<name>A0A9N9C9Z4_9GLOM</name>
<evidence type="ECO:0000313" key="2">
    <source>
        <dbReference type="Proteomes" id="UP000789396"/>
    </source>
</evidence>
<sequence>QRRYNLPLTNEVAAIIVGSNNKQFPFHQLVVCSCALDLQIIPVINLNCDPMSYPLLFPSGDKG</sequence>
<dbReference type="OrthoDB" id="2446578at2759"/>
<dbReference type="EMBL" id="CAJVPZ010008046">
    <property type="protein sequence ID" value="CAG8593556.1"/>
    <property type="molecule type" value="Genomic_DNA"/>
</dbReference>
<gene>
    <name evidence="1" type="ORF">RFULGI_LOCUS6326</name>
</gene>
<dbReference type="Proteomes" id="UP000789396">
    <property type="component" value="Unassembled WGS sequence"/>
</dbReference>